<accession>A0ABT9S706</accession>
<keyword evidence="3" id="KW-1133">Transmembrane helix</keyword>
<dbReference type="PANTHER" id="PTHR35603">
    <property type="match status" value="1"/>
</dbReference>
<reference evidence="5 6" key="1">
    <citation type="submission" date="2023-07" db="EMBL/GenBank/DDBJ databases">
        <title>Sorghum-associated microbial communities from plants grown in Nebraska, USA.</title>
        <authorList>
            <person name="Schachtman D."/>
        </authorList>
    </citation>
    <scope>NUCLEOTIDE SEQUENCE [LARGE SCALE GENOMIC DNA]</scope>
    <source>
        <strain evidence="5 6">DS1607</strain>
    </source>
</reference>
<organism evidence="5 6">
    <name type="scientific">Variovorax ginsengisoli</name>
    <dbReference type="NCBI Taxonomy" id="363844"/>
    <lineage>
        <taxon>Bacteria</taxon>
        <taxon>Pseudomonadati</taxon>
        <taxon>Pseudomonadota</taxon>
        <taxon>Betaproteobacteria</taxon>
        <taxon>Burkholderiales</taxon>
        <taxon>Comamonadaceae</taxon>
        <taxon>Variovorax</taxon>
    </lineage>
</organism>
<protein>
    <submittedName>
        <fullName evidence="5">Outer membrane lipoprotein SlyB</fullName>
    </submittedName>
</protein>
<keyword evidence="6" id="KW-1185">Reference proteome</keyword>
<sequence length="232" mass="22543">MNSILETNPSNARAPKALWATVGVLAVAVAALGGTMLYQHASAPAGTAMPLAASQPLQGPDDFKAGEVPPALASQGPGGQAVAQAPAPANTARTPIQAPANALPAAPAVATAPAPAPRAVCAVCGRVESVHAVQTAAPATGVGAVAGGVLGGVLGNQIGHGGGRAAATVIGAVGGGYLGNTVEQRTRTKTTYQVHVRMDNGTLRTVTTATAPPIGKSVTLEGGVLRPADGQV</sequence>
<keyword evidence="5" id="KW-0449">Lipoprotein</keyword>
<name>A0ABT9S706_9BURK</name>
<comment type="subcellular location">
    <subcellularLocation>
        <location evidence="1">Membrane</location>
    </subcellularLocation>
</comment>
<gene>
    <name evidence="5" type="ORF">J2W36_001802</name>
</gene>
<feature type="domain" description="Glycine zipper 2TM" evidence="4">
    <location>
        <begin position="143"/>
        <end position="182"/>
    </location>
</feature>
<proteinExistence type="predicted"/>
<dbReference type="Proteomes" id="UP001226867">
    <property type="component" value="Unassembled WGS sequence"/>
</dbReference>
<evidence type="ECO:0000313" key="6">
    <source>
        <dbReference type="Proteomes" id="UP001226867"/>
    </source>
</evidence>
<dbReference type="InterPro" id="IPR008816">
    <property type="entry name" value="Gly_zipper_2TM_dom"/>
</dbReference>
<evidence type="ECO:0000256" key="3">
    <source>
        <dbReference type="SAM" id="Phobius"/>
    </source>
</evidence>
<dbReference type="InterPro" id="IPR051407">
    <property type="entry name" value="Bact_OM_lipoprot/Surf_antigen"/>
</dbReference>
<evidence type="ECO:0000313" key="5">
    <source>
        <dbReference type="EMBL" id="MDP9899551.1"/>
    </source>
</evidence>
<comment type="caution">
    <text evidence="5">The sequence shown here is derived from an EMBL/GenBank/DDBJ whole genome shotgun (WGS) entry which is preliminary data.</text>
</comment>
<evidence type="ECO:0000259" key="4">
    <source>
        <dbReference type="Pfam" id="PF05433"/>
    </source>
</evidence>
<keyword evidence="2 3" id="KW-0472">Membrane</keyword>
<keyword evidence="3" id="KW-0812">Transmembrane</keyword>
<feature type="transmembrane region" description="Helical" evidence="3">
    <location>
        <begin position="17"/>
        <end position="38"/>
    </location>
</feature>
<dbReference type="PANTHER" id="PTHR35603:SF2">
    <property type="entry name" value="OUTER MEMBRANE LIPOPROTEIN"/>
    <property type="match status" value="1"/>
</dbReference>
<evidence type="ECO:0000256" key="1">
    <source>
        <dbReference type="ARBA" id="ARBA00004370"/>
    </source>
</evidence>
<evidence type="ECO:0000256" key="2">
    <source>
        <dbReference type="ARBA" id="ARBA00023136"/>
    </source>
</evidence>
<dbReference type="EMBL" id="JAUSRO010000005">
    <property type="protein sequence ID" value="MDP9899551.1"/>
    <property type="molecule type" value="Genomic_DNA"/>
</dbReference>
<dbReference type="RefSeq" id="WP_307689371.1">
    <property type="nucleotide sequence ID" value="NZ_JAUSRO010000005.1"/>
</dbReference>
<dbReference type="Pfam" id="PF05433">
    <property type="entry name" value="Rick_17kDa_Anti"/>
    <property type="match status" value="1"/>
</dbReference>